<comment type="caution">
    <text evidence="3">The sequence shown here is derived from an EMBL/GenBank/DDBJ whole genome shotgun (WGS) entry which is preliminary data.</text>
</comment>
<reference evidence="3" key="1">
    <citation type="submission" date="2022-06" db="EMBL/GenBank/DDBJ databases">
        <title>WGS of actinobacteria.</title>
        <authorList>
            <person name="Thawai C."/>
        </authorList>
    </citation>
    <scope>NUCLEOTIDE SEQUENCE</scope>
    <source>
        <strain evidence="3">DSM 42010</strain>
    </source>
</reference>
<accession>A0A9X2LTU4</accession>
<dbReference type="InterPro" id="IPR010982">
    <property type="entry name" value="Lambda_DNA-bd_dom_sf"/>
</dbReference>
<sequence>MSGHESELVMREVDEPTGGGPIGARLATWRRRRGLTPDELASRTGLALDYVTELEAGRNWMDRRGRLAALAAALRLDIADLTGQPYTPRGEDHAAVRATAFHLRRCLHRHYPDTAPRAVLEDLAERSRAAAQADAAGDERRLALALPELIEATDRAVVVTSSASEQEEANRLRVQAYLLGSGLLRRLGYKDLAWVLLHRARPGTREPLPMLVEEVRLLIDLGLPEHALTRAARVVDADTGWELSALGAVAQAMAGRRLEAEKFLATASARAADAQESALVIAARAAVAVEFGDAAEAADHARAADQAGLGGAHRSSLLITAAAAEARQGRSDEAAVHLVEADVEAPLRLRLAPFARDLIVALTNRTTTQAEAIRDLAERAGLR</sequence>
<evidence type="ECO:0000313" key="4">
    <source>
        <dbReference type="Proteomes" id="UP001142400"/>
    </source>
</evidence>
<feature type="compositionally biased region" description="Basic and acidic residues" evidence="1">
    <location>
        <begin position="1"/>
        <end position="14"/>
    </location>
</feature>
<dbReference type="SUPFAM" id="SSF47413">
    <property type="entry name" value="lambda repressor-like DNA-binding domains"/>
    <property type="match status" value="1"/>
</dbReference>
<dbReference type="EMBL" id="JANIIC010000009">
    <property type="protein sequence ID" value="MCQ8829447.1"/>
    <property type="molecule type" value="Genomic_DNA"/>
</dbReference>
<name>A0A9X2LTU4_STRMQ</name>
<dbReference type="RefSeq" id="WP_257630778.1">
    <property type="nucleotide sequence ID" value="NZ_JANIIC010000009.1"/>
</dbReference>
<protein>
    <submittedName>
        <fullName evidence="3">Helix-turn-helix transcriptional regulator</fullName>
    </submittedName>
</protein>
<dbReference type="Pfam" id="PF13560">
    <property type="entry name" value="HTH_31"/>
    <property type="match status" value="1"/>
</dbReference>
<dbReference type="Proteomes" id="UP001142400">
    <property type="component" value="Unassembled WGS sequence"/>
</dbReference>
<keyword evidence="4" id="KW-1185">Reference proteome</keyword>
<evidence type="ECO:0000259" key="2">
    <source>
        <dbReference type="PROSITE" id="PS50943"/>
    </source>
</evidence>
<dbReference type="PROSITE" id="PS50943">
    <property type="entry name" value="HTH_CROC1"/>
    <property type="match status" value="1"/>
</dbReference>
<evidence type="ECO:0000256" key="1">
    <source>
        <dbReference type="SAM" id="MobiDB-lite"/>
    </source>
</evidence>
<feature type="region of interest" description="Disordered" evidence="1">
    <location>
        <begin position="1"/>
        <end position="24"/>
    </location>
</feature>
<gene>
    <name evidence="3" type="ORF">NQU54_10205</name>
</gene>
<dbReference type="GO" id="GO:0003677">
    <property type="term" value="F:DNA binding"/>
    <property type="evidence" value="ECO:0007669"/>
    <property type="project" value="InterPro"/>
</dbReference>
<organism evidence="3 4">
    <name type="scientific">Streptomyces malaysiensis subsp. samsunensis</name>
    <dbReference type="NCBI Taxonomy" id="459658"/>
    <lineage>
        <taxon>Bacteria</taxon>
        <taxon>Bacillati</taxon>
        <taxon>Actinomycetota</taxon>
        <taxon>Actinomycetes</taxon>
        <taxon>Kitasatosporales</taxon>
        <taxon>Streptomycetaceae</taxon>
        <taxon>Streptomyces</taxon>
        <taxon>Streptomyces violaceusniger group</taxon>
    </lineage>
</organism>
<dbReference type="InterPro" id="IPR001387">
    <property type="entry name" value="Cro/C1-type_HTH"/>
</dbReference>
<dbReference type="CDD" id="cd00093">
    <property type="entry name" value="HTH_XRE"/>
    <property type="match status" value="1"/>
</dbReference>
<proteinExistence type="predicted"/>
<feature type="domain" description="HTH cro/C1-type" evidence="2">
    <location>
        <begin position="26"/>
        <end position="81"/>
    </location>
</feature>
<dbReference type="AlphaFoldDB" id="A0A9X2LTU4"/>
<evidence type="ECO:0000313" key="3">
    <source>
        <dbReference type="EMBL" id="MCQ8829447.1"/>
    </source>
</evidence>
<dbReference type="Gene3D" id="1.10.260.40">
    <property type="entry name" value="lambda repressor-like DNA-binding domains"/>
    <property type="match status" value="1"/>
</dbReference>
<dbReference type="SMART" id="SM00530">
    <property type="entry name" value="HTH_XRE"/>
    <property type="match status" value="1"/>
</dbReference>